<dbReference type="RefSeq" id="WP_039252579.1">
    <property type="nucleotide sequence ID" value="NZ_JENJ01000005.1"/>
</dbReference>
<evidence type="ECO:0000256" key="1">
    <source>
        <dbReference type="ARBA" id="ARBA00001974"/>
    </source>
</evidence>
<evidence type="ECO:0000256" key="10">
    <source>
        <dbReference type="ARBA" id="ARBA00030386"/>
    </source>
</evidence>
<dbReference type="FunFam" id="3.90.700.10:FF:000002">
    <property type="entry name" value="L-aspartate oxidase"/>
    <property type="match status" value="1"/>
</dbReference>
<dbReference type="UniPathway" id="UPA00253">
    <property type="reaction ID" value="UER00326"/>
</dbReference>
<reference evidence="13 14" key="1">
    <citation type="submission" date="2014-01" db="EMBL/GenBank/DDBJ databases">
        <title>Plasmidome dynamics in the species complex Clostridium novyi sensu lato converts strains of independent lineages into distinctly different pathogens.</title>
        <authorList>
            <person name="Skarin H."/>
            <person name="Segerman B."/>
        </authorList>
    </citation>
    <scope>NUCLEOTIDE SEQUENCE [LARGE SCALE GENOMIC DNA]</scope>
    <source>
        <strain evidence="13 14">4552</strain>
    </source>
</reference>
<evidence type="ECO:0000256" key="7">
    <source>
        <dbReference type="ARBA" id="ARBA00022642"/>
    </source>
</evidence>
<evidence type="ECO:0000256" key="3">
    <source>
        <dbReference type="ARBA" id="ARBA00008562"/>
    </source>
</evidence>
<proteinExistence type="inferred from homology"/>
<dbReference type="EMBL" id="JENJ01000005">
    <property type="protein sequence ID" value="KGM97944.1"/>
    <property type="molecule type" value="Genomic_DNA"/>
</dbReference>
<feature type="domain" description="FAD-dependent oxidoreductase 2 FAD-binding" evidence="12">
    <location>
        <begin position="4"/>
        <end position="367"/>
    </location>
</feature>
<evidence type="ECO:0000256" key="6">
    <source>
        <dbReference type="ARBA" id="ARBA00022630"/>
    </source>
</evidence>
<dbReference type="GO" id="GO:0008734">
    <property type="term" value="F:L-aspartate oxidase activity"/>
    <property type="evidence" value="ECO:0007669"/>
    <property type="project" value="UniProtKB-EC"/>
</dbReference>
<dbReference type="InterPro" id="IPR036188">
    <property type="entry name" value="FAD/NAD-bd_sf"/>
</dbReference>
<evidence type="ECO:0000256" key="8">
    <source>
        <dbReference type="ARBA" id="ARBA00022827"/>
    </source>
</evidence>
<keyword evidence="8" id="KW-0274">FAD</keyword>
<dbReference type="InterPro" id="IPR003953">
    <property type="entry name" value="FAD-dep_OxRdtase_2_FAD-bd"/>
</dbReference>
<evidence type="ECO:0000256" key="2">
    <source>
        <dbReference type="ARBA" id="ARBA00004950"/>
    </source>
</evidence>
<dbReference type="AlphaFoldDB" id="A0A0A0I8Y6"/>
<name>A0A0A0I8Y6_CLONO</name>
<keyword evidence="9 13" id="KW-0560">Oxidoreductase</keyword>
<comment type="pathway">
    <text evidence="2">Cofactor biosynthesis; NAD(+) biosynthesis; iminoaspartate from L-aspartate (oxidase route): step 1/1.</text>
</comment>
<accession>A0A0A0I8Y6</accession>
<dbReference type="InterPro" id="IPR027477">
    <property type="entry name" value="Succ_DH/fumarate_Rdtase_cat_sf"/>
</dbReference>
<dbReference type="GO" id="GO:0034628">
    <property type="term" value="P:'de novo' NAD+ biosynthetic process from L-aspartate"/>
    <property type="evidence" value="ECO:0007669"/>
    <property type="project" value="TreeGrafter"/>
</dbReference>
<dbReference type="OrthoDB" id="9806724at2"/>
<evidence type="ECO:0000256" key="11">
    <source>
        <dbReference type="ARBA" id="ARBA00048305"/>
    </source>
</evidence>
<evidence type="ECO:0000313" key="14">
    <source>
        <dbReference type="Proteomes" id="UP000030012"/>
    </source>
</evidence>
<organism evidence="13 14">
    <name type="scientific">Clostridium novyi A str. 4552</name>
    <dbReference type="NCBI Taxonomy" id="1444289"/>
    <lineage>
        <taxon>Bacteria</taxon>
        <taxon>Bacillati</taxon>
        <taxon>Bacillota</taxon>
        <taxon>Clostridia</taxon>
        <taxon>Eubacteriales</taxon>
        <taxon>Clostridiaceae</taxon>
        <taxon>Clostridium</taxon>
    </lineage>
</organism>
<dbReference type="EC" id="1.4.3.16" evidence="4"/>
<comment type="caution">
    <text evidence="13">The sequence shown here is derived from an EMBL/GenBank/DDBJ whole genome shotgun (WGS) entry which is preliminary data.</text>
</comment>
<dbReference type="PANTHER" id="PTHR42716:SF2">
    <property type="entry name" value="L-ASPARTATE OXIDASE, CHLOROPLASTIC"/>
    <property type="match status" value="1"/>
</dbReference>
<evidence type="ECO:0000259" key="12">
    <source>
        <dbReference type="Pfam" id="PF00890"/>
    </source>
</evidence>
<evidence type="ECO:0000313" key="13">
    <source>
        <dbReference type="EMBL" id="KGM97944.1"/>
    </source>
</evidence>
<evidence type="ECO:0000256" key="5">
    <source>
        <dbReference type="ARBA" id="ARBA00021901"/>
    </source>
</evidence>
<dbReference type="SUPFAM" id="SSF56425">
    <property type="entry name" value="Succinate dehydrogenase/fumarate reductase flavoprotein, catalytic domain"/>
    <property type="match status" value="1"/>
</dbReference>
<dbReference type="InterPro" id="IPR005288">
    <property type="entry name" value="NadB"/>
</dbReference>
<comment type="catalytic activity">
    <reaction evidence="11">
        <text>L-aspartate + O2 = iminosuccinate + H2O2</text>
        <dbReference type="Rhea" id="RHEA:25876"/>
        <dbReference type="ChEBI" id="CHEBI:15379"/>
        <dbReference type="ChEBI" id="CHEBI:16240"/>
        <dbReference type="ChEBI" id="CHEBI:29991"/>
        <dbReference type="ChEBI" id="CHEBI:77875"/>
        <dbReference type="EC" id="1.4.3.16"/>
    </reaction>
    <physiologicalReaction direction="left-to-right" evidence="11">
        <dbReference type="Rhea" id="RHEA:25877"/>
    </physiologicalReaction>
</comment>
<dbReference type="PANTHER" id="PTHR42716">
    <property type="entry name" value="L-ASPARTATE OXIDASE"/>
    <property type="match status" value="1"/>
</dbReference>
<evidence type="ECO:0000256" key="4">
    <source>
        <dbReference type="ARBA" id="ARBA00012173"/>
    </source>
</evidence>
<keyword evidence="7" id="KW-0662">Pyridine nucleotide biosynthesis</keyword>
<comment type="similarity">
    <text evidence="3">Belongs to the FAD-dependent oxidoreductase 2 family. NadB subfamily.</text>
</comment>
<dbReference type="Gene3D" id="3.50.50.60">
    <property type="entry name" value="FAD/NAD(P)-binding domain"/>
    <property type="match status" value="1"/>
</dbReference>
<dbReference type="SUPFAM" id="SSF51905">
    <property type="entry name" value="FAD/NAD(P)-binding domain"/>
    <property type="match status" value="1"/>
</dbReference>
<dbReference type="Pfam" id="PF00890">
    <property type="entry name" value="FAD_binding_2"/>
    <property type="match status" value="1"/>
</dbReference>
<sequence length="431" mass="48414">MDVDVLIVGTGIAGLYTALNLSRDLKIAMITKSKVDECNSYLAQGGISTAINEKDKGFFIEDTLKAGSYKNDLQAVQVLAEESIDNIHRLLDMGIRFDMNGENFDYTIEGVHRVNRIVHCADETGKRVFQGLLKEVGKKRNITIYEDALLVDIIENNNVCYGGIIITKGDVININAKVTVFASGGIGGLFKSSTNQRTLKGNTLSIAIRHNIKLKDMNYIQFHPTALYEGEKEGRRFLISESLRGEGAYLLNNKEERFIDELLPRDVVARAIKMEEKKTNSPCVYLDITHKSKEFIINRFPLIYSQCKTKGLDITKDKIPVSPVQHYFMGGIQVDIDSRTSMKNLFACGETSCTGVHGANRLASNSLLEALVFSRRGAKYINKNIDKLSVRNFKNNITINEAKKLITKNNEIIRREFIKVRKDIKDELVCS</sequence>
<dbReference type="PRINTS" id="PR00368">
    <property type="entry name" value="FADPNR"/>
</dbReference>
<dbReference type="GO" id="GO:0033765">
    <property type="term" value="F:steroid dehydrogenase activity, acting on the CH-CH group of donors"/>
    <property type="evidence" value="ECO:0007669"/>
    <property type="project" value="UniProtKB-ARBA"/>
</dbReference>
<protein>
    <recommendedName>
        <fullName evidence="5">L-aspartate oxidase</fullName>
        <ecNumber evidence="4">1.4.3.16</ecNumber>
    </recommendedName>
    <alternativeName>
        <fullName evidence="10">Quinolinate synthase B</fullName>
    </alternativeName>
</protein>
<dbReference type="Proteomes" id="UP000030012">
    <property type="component" value="Unassembled WGS sequence"/>
</dbReference>
<keyword evidence="6" id="KW-0285">Flavoprotein</keyword>
<comment type="cofactor">
    <cofactor evidence="1">
        <name>FAD</name>
        <dbReference type="ChEBI" id="CHEBI:57692"/>
    </cofactor>
</comment>
<dbReference type="Gene3D" id="3.90.700.10">
    <property type="entry name" value="Succinate dehydrogenase/fumarate reductase flavoprotein, catalytic domain"/>
    <property type="match status" value="1"/>
</dbReference>
<dbReference type="NCBIfam" id="NF004820">
    <property type="entry name" value="PRK06175.1"/>
    <property type="match status" value="1"/>
</dbReference>
<evidence type="ECO:0000256" key="9">
    <source>
        <dbReference type="ARBA" id="ARBA00023002"/>
    </source>
</evidence>
<gene>
    <name evidence="13" type="ORF">Z968_01910</name>
</gene>